<feature type="transmembrane region" description="Helical" evidence="13">
    <location>
        <begin position="13"/>
        <end position="36"/>
    </location>
</feature>
<evidence type="ECO:0000256" key="7">
    <source>
        <dbReference type="ARBA" id="ARBA00022723"/>
    </source>
</evidence>
<keyword evidence="11" id="KW-0482">Metalloprotease</keyword>
<evidence type="ECO:0000256" key="9">
    <source>
        <dbReference type="ARBA" id="ARBA00022833"/>
    </source>
</evidence>
<dbReference type="Proteomes" id="UP000188298">
    <property type="component" value="Chromosome"/>
</dbReference>
<evidence type="ECO:0000256" key="11">
    <source>
        <dbReference type="ARBA" id="ARBA00023049"/>
    </source>
</evidence>
<evidence type="ECO:0000256" key="2">
    <source>
        <dbReference type="ARBA" id="ARBA00004651"/>
    </source>
</evidence>
<comment type="similarity">
    <text evidence="3">Belongs to the peptidase M50B family.</text>
</comment>
<comment type="subcellular location">
    <subcellularLocation>
        <location evidence="2">Cell membrane</location>
        <topology evidence="2">Multi-pass membrane protein</topology>
    </subcellularLocation>
</comment>
<dbReference type="PANTHER" id="PTHR35864:SF1">
    <property type="entry name" value="ZINC METALLOPROTEASE YWHC-RELATED"/>
    <property type="match status" value="1"/>
</dbReference>
<dbReference type="GO" id="GO:0008237">
    <property type="term" value="F:metallopeptidase activity"/>
    <property type="evidence" value="ECO:0007669"/>
    <property type="project" value="UniProtKB-KW"/>
</dbReference>
<dbReference type="RefSeq" id="WP_077389246.1">
    <property type="nucleotide sequence ID" value="NZ_CP019645.1"/>
</dbReference>
<feature type="transmembrane region" description="Helical" evidence="13">
    <location>
        <begin position="101"/>
        <end position="124"/>
    </location>
</feature>
<keyword evidence="9" id="KW-0862">Zinc</keyword>
<dbReference type="GO" id="GO:0005886">
    <property type="term" value="C:plasma membrane"/>
    <property type="evidence" value="ECO:0007669"/>
    <property type="project" value="UniProtKB-SubCell"/>
</dbReference>
<protein>
    <submittedName>
        <fullName evidence="14">Peptidase</fullName>
    </submittedName>
</protein>
<evidence type="ECO:0000256" key="12">
    <source>
        <dbReference type="ARBA" id="ARBA00023136"/>
    </source>
</evidence>
<dbReference type="InterPro" id="IPR052348">
    <property type="entry name" value="Metallopeptidase_M50B"/>
</dbReference>
<evidence type="ECO:0000256" key="5">
    <source>
        <dbReference type="ARBA" id="ARBA00022670"/>
    </source>
</evidence>
<evidence type="ECO:0000256" key="10">
    <source>
        <dbReference type="ARBA" id="ARBA00022989"/>
    </source>
</evidence>
<dbReference type="InterPro" id="IPR044537">
    <property type="entry name" value="Rip2-like"/>
</dbReference>
<evidence type="ECO:0000313" key="14">
    <source>
        <dbReference type="EMBL" id="AQQ60230.1"/>
    </source>
</evidence>
<gene>
    <name evidence="14" type="ORF">XJ32_09170</name>
</gene>
<evidence type="ECO:0000256" key="4">
    <source>
        <dbReference type="ARBA" id="ARBA00022475"/>
    </source>
</evidence>
<feature type="transmembrane region" description="Helical" evidence="13">
    <location>
        <begin position="162"/>
        <end position="180"/>
    </location>
</feature>
<organism evidence="14 15">
    <name type="scientific">Helicobacter bilis</name>
    <dbReference type="NCBI Taxonomy" id="37372"/>
    <lineage>
        <taxon>Bacteria</taxon>
        <taxon>Pseudomonadati</taxon>
        <taxon>Campylobacterota</taxon>
        <taxon>Epsilonproteobacteria</taxon>
        <taxon>Campylobacterales</taxon>
        <taxon>Helicobacteraceae</taxon>
        <taxon>Helicobacter</taxon>
    </lineage>
</organism>
<keyword evidence="4" id="KW-1003">Cell membrane</keyword>
<sequence>MDDLDITEVGITISFYIVALLFSAIGREILSGLMALRYGDETPRVSNRITLNPLKHVDILGTFIIPFTLIIVGANFIFGYAKPMPINYENIKEKTGYKGCLYVALSGTFFNFLVALCCVVILRFGIDLGLMQSGGLLMQFFFILLQVNVMLAVFNLLPIPPLNGALILAYIGLYFNNSFFARLYNNVEKYGMILLIIILLFPPTNEAILWIMKNTLLFFLKL</sequence>
<evidence type="ECO:0000256" key="3">
    <source>
        <dbReference type="ARBA" id="ARBA00007931"/>
    </source>
</evidence>
<evidence type="ECO:0000256" key="13">
    <source>
        <dbReference type="SAM" id="Phobius"/>
    </source>
</evidence>
<dbReference type="CDD" id="cd06158">
    <property type="entry name" value="S2P-M50_like_1"/>
    <property type="match status" value="1"/>
</dbReference>
<dbReference type="AlphaFoldDB" id="A0A1Q2LIC2"/>
<dbReference type="GO" id="GO:0046872">
    <property type="term" value="F:metal ion binding"/>
    <property type="evidence" value="ECO:0007669"/>
    <property type="project" value="UniProtKB-KW"/>
</dbReference>
<proteinExistence type="inferred from homology"/>
<dbReference type="KEGG" id="hbl:XJ32_09170"/>
<keyword evidence="10 13" id="KW-1133">Transmembrane helix</keyword>
<evidence type="ECO:0000313" key="15">
    <source>
        <dbReference type="Proteomes" id="UP000188298"/>
    </source>
</evidence>
<feature type="transmembrane region" description="Helical" evidence="13">
    <location>
        <begin position="136"/>
        <end position="156"/>
    </location>
</feature>
<dbReference type="PANTHER" id="PTHR35864">
    <property type="entry name" value="ZINC METALLOPROTEASE MJ0611-RELATED"/>
    <property type="match status" value="1"/>
</dbReference>
<name>A0A1Q2LIC2_9HELI</name>
<evidence type="ECO:0000256" key="8">
    <source>
        <dbReference type="ARBA" id="ARBA00022801"/>
    </source>
</evidence>
<keyword evidence="12 13" id="KW-0472">Membrane</keyword>
<evidence type="ECO:0000256" key="1">
    <source>
        <dbReference type="ARBA" id="ARBA00001947"/>
    </source>
</evidence>
<reference evidence="14 15" key="1">
    <citation type="submission" date="2017-02" db="EMBL/GenBank/DDBJ databases">
        <title>Whole genome sequencing of Helicobacter bilis strain AAQJH.</title>
        <authorList>
            <person name="Conlan S."/>
            <person name="Thomas P.J."/>
            <person name="Mullikin J."/>
            <person name="Palmore T.N."/>
            <person name="Frank K.M."/>
            <person name="Segre J.A."/>
        </authorList>
    </citation>
    <scope>NUCLEOTIDE SEQUENCE [LARGE SCALE GENOMIC DNA]</scope>
    <source>
        <strain evidence="14 15">AAQJH</strain>
    </source>
</reference>
<keyword evidence="6 13" id="KW-0812">Transmembrane</keyword>
<keyword evidence="8" id="KW-0378">Hydrolase</keyword>
<dbReference type="EMBL" id="CP019645">
    <property type="protein sequence ID" value="AQQ60230.1"/>
    <property type="molecule type" value="Genomic_DNA"/>
</dbReference>
<dbReference type="GO" id="GO:0006508">
    <property type="term" value="P:proteolysis"/>
    <property type="evidence" value="ECO:0007669"/>
    <property type="project" value="UniProtKB-KW"/>
</dbReference>
<accession>A0A1Q2LIC2</accession>
<evidence type="ECO:0000256" key="6">
    <source>
        <dbReference type="ARBA" id="ARBA00022692"/>
    </source>
</evidence>
<comment type="cofactor">
    <cofactor evidence="1">
        <name>Zn(2+)</name>
        <dbReference type="ChEBI" id="CHEBI:29105"/>
    </cofactor>
</comment>
<feature type="transmembrane region" description="Helical" evidence="13">
    <location>
        <begin position="192"/>
        <end position="212"/>
    </location>
</feature>
<feature type="transmembrane region" description="Helical" evidence="13">
    <location>
        <begin position="57"/>
        <end position="81"/>
    </location>
</feature>
<keyword evidence="7" id="KW-0479">Metal-binding</keyword>
<keyword evidence="5" id="KW-0645">Protease</keyword>